<keyword evidence="3" id="KW-1185">Reference proteome</keyword>
<evidence type="ECO:0000313" key="2">
    <source>
        <dbReference type="EMBL" id="SDJ70945.1"/>
    </source>
</evidence>
<evidence type="ECO:0000313" key="3">
    <source>
        <dbReference type="Proteomes" id="UP000199382"/>
    </source>
</evidence>
<sequence length="316" mass="35206">MPDFSTETIGIVLPRAATPTLFRRALQSIRAQSVGDWKLVIAQAPEATDDMRRVADIVLAEPDPRVSFLPDLDTETEAEAINRALESLDTELAVIHAECDSWSPDFLAVMTRTYDTKRALLPGLKGIVSGVAAVEETVSGAHITIDSVTDWHPPGCIDDLHDGVLDIRRIVVGNPFPAIAFLFDRHEAREIGFYDTTLPLLTEWEFHQRFCLRNDVWVHTERLAFHHVATDRTDPLDQAAYGALLTNRWVRREGEAGLGTLRILQALSALSSPPAIPKPPRKDDKETPKPHAPAKKQKGKIGTALSRLNRARKRWI</sequence>
<feature type="compositionally biased region" description="Basic and acidic residues" evidence="1">
    <location>
        <begin position="280"/>
        <end position="289"/>
    </location>
</feature>
<dbReference type="AlphaFoldDB" id="A0A1G8VZN3"/>
<organism evidence="2 3">
    <name type="scientific">Aliiruegeria lutimaris</name>
    <dbReference type="NCBI Taxonomy" id="571298"/>
    <lineage>
        <taxon>Bacteria</taxon>
        <taxon>Pseudomonadati</taxon>
        <taxon>Pseudomonadota</taxon>
        <taxon>Alphaproteobacteria</taxon>
        <taxon>Rhodobacterales</taxon>
        <taxon>Roseobacteraceae</taxon>
        <taxon>Aliiruegeria</taxon>
    </lineage>
</organism>
<dbReference type="SUPFAM" id="SSF53448">
    <property type="entry name" value="Nucleotide-diphospho-sugar transferases"/>
    <property type="match status" value="1"/>
</dbReference>
<accession>A0A1G8VZN3</accession>
<dbReference type="Gene3D" id="3.90.550.10">
    <property type="entry name" value="Spore Coat Polysaccharide Biosynthesis Protein SpsA, Chain A"/>
    <property type="match status" value="1"/>
</dbReference>
<dbReference type="OrthoDB" id="5291101at2"/>
<reference evidence="2 3" key="1">
    <citation type="submission" date="2016-10" db="EMBL/GenBank/DDBJ databases">
        <authorList>
            <person name="de Groot N.N."/>
        </authorList>
    </citation>
    <scope>NUCLEOTIDE SEQUENCE [LARGE SCALE GENOMIC DNA]</scope>
    <source>
        <strain evidence="2 3">DSM 25294</strain>
    </source>
</reference>
<evidence type="ECO:0008006" key="4">
    <source>
        <dbReference type="Google" id="ProtNLM"/>
    </source>
</evidence>
<proteinExistence type="predicted"/>
<dbReference type="EMBL" id="FNEK01000022">
    <property type="protein sequence ID" value="SDJ70945.1"/>
    <property type="molecule type" value="Genomic_DNA"/>
</dbReference>
<dbReference type="STRING" id="571298.SAMN04488026_102275"/>
<dbReference type="Proteomes" id="UP000199382">
    <property type="component" value="Unassembled WGS sequence"/>
</dbReference>
<dbReference type="RefSeq" id="WP_093156125.1">
    <property type="nucleotide sequence ID" value="NZ_FNEK01000022.1"/>
</dbReference>
<feature type="region of interest" description="Disordered" evidence="1">
    <location>
        <begin position="271"/>
        <end position="316"/>
    </location>
</feature>
<dbReference type="InterPro" id="IPR029044">
    <property type="entry name" value="Nucleotide-diphossugar_trans"/>
</dbReference>
<name>A0A1G8VZN3_9RHOB</name>
<protein>
    <recommendedName>
        <fullName evidence="4">Glycosyl transferase family 2</fullName>
    </recommendedName>
</protein>
<gene>
    <name evidence="2" type="ORF">SAMN04488026_102275</name>
</gene>
<evidence type="ECO:0000256" key="1">
    <source>
        <dbReference type="SAM" id="MobiDB-lite"/>
    </source>
</evidence>